<evidence type="ECO:0000256" key="1">
    <source>
        <dbReference type="SAM" id="MobiDB-lite"/>
    </source>
</evidence>
<feature type="region of interest" description="Disordered" evidence="1">
    <location>
        <begin position="13"/>
        <end position="53"/>
    </location>
</feature>
<name>A0A4U6VJG2_SETVI</name>
<proteinExistence type="predicted"/>
<organism evidence="2 3">
    <name type="scientific">Setaria viridis</name>
    <name type="common">Green bristlegrass</name>
    <name type="synonym">Setaria italica subsp. viridis</name>
    <dbReference type="NCBI Taxonomy" id="4556"/>
    <lineage>
        <taxon>Eukaryota</taxon>
        <taxon>Viridiplantae</taxon>
        <taxon>Streptophyta</taxon>
        <taxon>Embryophyta</taxon>
        <taxon>Tracheophyta</taxon>
        <taxon>Spermatophyta</taxon>
        <taxon>Magnoliopsida</taxon>
        <taxon>Liliopsida</taxon>
        <taxon>Poales</taxon>
        <taxon>Poaceae</taxon>
        <taxon>PACMAD clade</taxon>
        <taxon>Panicoideae</taxon>
        <taxon>Panicodae</taxon>
        <taxon>Paniceae</taxon>
        <taxon>Cenchrinae</taxon>
        <taxon>Setaria</taxon>
    </lineage>
</organism>
<dbReference type="Gramene" id="TKW28704">
    <property type="protein sequence ID" value="TKW28704"/>
    <property type="gene ID" value="SEVIR_3G346000v2"/>
</dbReference>
<reference evidence="2" key="1">
    <citation type="submission" date="2019-03" db="EMBL/GenBank/DDBJ databases">
        <title>WGS assembly of Setaria viridis.</title>
        <authorList>
            <person name="Huang P."/>
            <person name="Jenkins J."/>
            <person name="Grimwood J."/>
            <person name="Barry K."/>
            <person name="Healey A."/>
            <person name="Mamidi S."/>
            <person name="Sreedasyam A."/>
            <person name="Shu S."/>
            <person name="Feldman M."/>
            <person name="Wu J."/>
            <person name="Yu Y."/>
            <person name="Chen C."/>
            <person name="Johnson J."/>
            <person name="Rokhsar D."/>
            <person name="Baxter I."/>
            <person name="Schmutz J."/>
            <person name="Brutnell T."/>
            <person name="Kellogg E."/>
        </authorList>
    </citation>
    <scope>NUCLEOTIDE SEQUENCE [LARGE SCALE GENOMIC DNA]</scope>
</reference>
<evidence type="ECO:0000313" key="2">
    <source>
        <dbReference type="EMBL" id="TKW28704.1"/>
    </source>
</evidence>
<evidence type="ECO:0000313" key="3">
    <source>
        <dbReference type="Proteomes" id="UP000298652"/>
    </source>
</evidence>
<feature type="compositionally biased region" description="Basic and acidic residues" evidence="1">
    <location>
        <begin position="29"/>
        <end position="42"/>
    </location>
</feature>
<protein>
    <submittedName>
        <fullName evidence="2">Uncharacterized protein</fullName>
    </submittedName>
</protein>
<gene>
    <name evidence="2" type="ORF">SEVIR_3G346000v2</name>
</gene>
<dbReference type="Proteomes" id="UP000298652">
    <property type="component" value="Chromosome 3"/>
</dbReference>
<keyword evidence="3" id="KW-1185">Reference proteome</keyword>
<sequence>MAAALAKVLRGGCSGASSQALTPSGIVSGRERCGHGSRRSPDTHGPMAQLDPWYSRGLYPSGGVEFSHKNRSS</sequence>
<accession>A0A4U6VJG2</accession>
<dbReference type="AlphaFoldDB" id="A0A4U6VJG2"/>
<dbReference type="EMBL" id="CM016554">
    <property type="protein sequence ID" value="TKW28704.1"/>
    <property type="molecule type" value="Genomic_DNA"/>
</dbReference>